<dbReference type="InterPro" id="IPR035906">
    <property type="entry name" value="MetI-like_sf"/>
</dbReference>
<dbReference type="OrthoDB" id="7852521at2"/>
<feature type="transmembrane region" description="Helical" evidence="7">
    <location>
        <begin position="233"/>
        <end position="258"/>
    </location>
</feature>
<keyword evidence="10" id="KW-1185">Reference proteome</keyword>
<feature type="transmembrane region" description="Helical" evidence="7">
    <location>
        <begin position="503"/>
        <end position="524"/>
    </location>
</feature>
<organism evidence="9 10">
    <name type="scientific">Pseudothioclava arenosa</name>
    <dbReference type="NCBI Taxonomy" id="1795308"/>
    <lineage>
        <taxon>Bacteria</taxon>
        <taxon>Pseudomonadati</taxon>
        <taxon>Pseudomonadota</taxon>
        <taxon>Alphaproteobacteria</taxon>
        <taxon>Rhodobacterales</taxon>
        <taxon>Paracoccaceae</taxon>
        <taxon>Pseudothioclava</taxon>
    </lineage>
</organism>
<feature type="transmembrane region" description="Helical" evidence="7">
    <location>
        <begin position="448"/>
        <end position="473"/>
    </location>
</feature>
<feature type="transmembrane region" description="Helical" evidence="7">
    <location>
        <begin position="279"/>
        <end position="303"/>
    </location>
</feature>
<comment type="caution">
    <text evidence="9">The sequence shown here is derived from an EMBL/GenBank/DDBJ whole genome shotgun (WGS) entry which is preliminary data.</text>
</comment>
<dbReference type="Gene3D" id="1.10.3720.10">
    <property type="entry name" value="MetI-like"/>
    <property type="match status" value="2"/>
</dbReference>
<protein>
    <submittedName>
        <fullName evidence="9">ABC transporter permease</fullName>
    </submittedName>
</protein>
<evidence type="ECO:0000256" key="1">
    <source>
        <dbReference type="ARBA" id="ARBA00004651"/>
    </source>
</evidence>
<dbReference type="AlphaFoldDB" id="A0A2A4CPV8"/>
<keyword evidence="4 7" id="KW-0812">Transmembrane</keyword>
<dbReference type="PANTHER" id="PTHR30183:SF6">
    <property type="entry name" value="INNER MEMBRANE ABC TRANSPORTER PERMEASE PROTEIN YNJC"/>
    <property type="match status" value="1"/>
</dbReference>
<evidence type="ECO:0000259" key="8">
    <source>
        <dbReference type="PROSITE" id="PS50928"/>
    </source>
</evidence>
<keyword evidence="5 7" id="KW-1133">Transmembrane helix</keyword>
<proteinExistence type="predicted"/>
<dbReference type="Proteomes" id="UP000243507">
    <property type="component" value="Unassembled WGS sequence"/>
</dbReference>
<evidence type="ECO:0000256" key="4">
    <source>
        <dbReference type="ARBA" id="ARBA00022692"/>
    </source>
</evidence>
<dbReference type="RefSeq" id="WP_096432969.1">
    <property type="nucleotide sequence ID" value="NZ_NTJD01000005.1"/>
</dbReference>
<dbReference type="EMBL" id="NTJD01000005">
    <property type="protein sequence ID" value="PCD76527.1"/>
    <property type="molecule type" value="Genomic_DNA"/>
</dbReference>
<dbReference type="InterPro" id="IPR000515">
    <property type="entry name" value="MetI-like"/>
</dbReference>
<feature type="transmembrane region" description="Helical" evidence="7">
    <location>
        <begin position="181"/>
        <end position="206"/>
    </location>
</feature>
<feature type="transmembrane region" description="Helical" evidence="7">
    <location>
        <begin position="42"/>
        <end position="64"/>
    </location>
</feature>
<evidence type="ECO:0000256" key="3">
    <source>
        <dbReference type="ARBA" id="ARBA00022475"/>
    </source>
</evidence>
<evidence type="ECO:0000256" key="2">
    <source>
        <dbReference type="ARBA" id="ARBA00022448"/>
    </source>
</evidence>
<feature type="transmembrane region" description="Helical" evidence="7">
    <location>
        <begin position="323"/>
        <end position="352"/>
    </location>
</feature>
<dbReference type="GO" id="GO:0055085">
    <property type="term" value="P:transmembrane transport"/>
    <property type="evidence" value="ECO:0007669"/>
    <property type="project" value="InterPro"/>
</dbReference>
<feature type="transmembrane region" description="Helical" evidence="7">
    <location>
        <begin position="76"/>
        <end position="97"/>
    </location>
</feature>
<evidence type="ECO:0000256" key="6">
    <source>
        <dbReference type="ARBA" id="ARBA00023136"/>
    </source>
</evidence>
<keyword evidence="2" id="KW-0813">Transport</keyword>
<sequence>MVLVAALMLVLIGLPVLAGLGVMLAQAWGQGWPDLPGLAVGLRLTLVTGVGATLLSLAVSIPLARWLWARGAARGWLAPFLAVPHAALGLGLAFLLAPSGWLVRLLSPWATGWNLPPQLVTVGDPWGVTLILGLLLKEAPFLILVTLVAAANLPVARIMAEGRSLGYRPGQVWLRLIWPQLYPSLRLPLFIVLAFSLSVVDMALLLGPSHPPTLAVQILRLFTAPDPALQGPAAMLSLLLLGVMAGAIGLWIGAERVLAALARRWLRRGVRGGWRLDAAPVLAVSGVALGAGAAGVLLLWSLATRWHFPAALPEGLSMAAWRAARWVAPAAETLLIGAAVILVALLLALIWLEAEDRSGRRLRLGAFIVLPLLVPQIGFLQGLAAGFLHLGLPPGRIAVIWAELLFVFPYVLLALAGPWRALDPQQVIAAASLGAGPWRRLWRIKLPLLAGPLATAAAIGFAVSAAQFLAVLLPGAGRVQVLATEAVALASGADRRLSALHGLLLAALPLIGYAAALWLPLWLWRDRAAMKGSA</sequence>
<reference evidence="9 10" key="1">
    <citation type="submission" date="2017-09" db="EMBL/GenBank/DDBJ databases">
        <title>A multilocus sequence analysis scheme for characterization of bacteria in the genus Thioclava.</title>
        <authorList>
            <person name="Liu Y."/>
            <person name="Shao Z."/>
        </authorList>
    </citation>
    <scope>NUCLEOTIDE SEQUENCE [LARGE SCALE GENOMIC DNA]</scope>
    <source>
        <strain evidence="9 10">CAU 1312</strain>
    </source>
</reference>
<evidence type="ECO:0000313" key="9">
    <source>
        <dbReference type="EMBL" id="PCD76527.1"/>
    </source>
</evidence>
<evidence type="ECO:0000313" key="10">
    <source>
        <dbReference type="Proteomes" id="UP000243507"/>
    </source>
</evidence>
<accession>A0A2A4CPV8</accession>
<name>A0A2A4CPV8_9RHOB</name>
<gene>
    <name evidence="9" type="ORF">CLN94_07950</name>
</gene>
<dbReference type="SUPFAM" id="SSF161098">
    <property type="entry name" value="MetI-like"/>
    <property type="match status" value="2"/>
</dbReference>
<dbReference type="PANTHER" id="PTHR30183">
    <property type="entry name" value="MOLYBDENUM TRANSPORT SYSTEM PERMEASE PROTEIN MODB"/>
    <property type="match status" value="1"/>
</dbReference>
<feature type="domain" description="ABC transmembrane type-1" evidence="8">
    <location>
        <begin position="42"/>
        <end position="252"/>
    </location>
</feature>
<dbReference type="PROSITE" id="PS50928">
    <property type="entry name" value="ABC_TM1"/>
    <property type="match status" value="2"/>
</dbReference>
<dbReference type="GO" id="GO:0005886">
    <property type="term" value="C:plasma membrane"/>
    <property type="evidence" value="ECO:0007669"/>
    <property type="project" value="UniProtKB-SubCell"/>
</dbReference>
<dbReference type="CDD" id="cd06261">
    <property type="entry name" value="TM_PBP2"/>
    <property type="match status" value="1"/>
</dbReference>
<keyword evidence="6 7" id="KW-0472">Membrane</keyword>
<feature type="domain" description="ABC transmembrane type-1" evidence="8">
    <location>
        <begin position="330"/>
        <end position="516"/>
    </location>
</feature>
<keyword evidence="3" id="KW-1003">Cell membrane</keyword>
<feature type="transmembrane region" description="Helical" evidence="7">
    <location>
        <begin position="364"/>
        <end position="392"/>
    </location>
</feature>
<evidence type="ECO:0000256" key="7">
    <source>
        <dbReference type="SAM" id="Phobius"/>
    </source>
</evidence>
<comment type="subcellular location">
    <subcellularLocation>
        <location evidence="1">Cell membrane</location>
        <topology evidence="1">Multi-pass membrane protein</topology>
    </subcellularLocation>
</comment>
<feature type="transmembrane region" description="Helical" evidence="7">
    <location>
        <begin position="398"/>
        <end position="416"/>
    </location>
</feature>
<evidence type="ECO:0000256" key="5">
    <source>
        <dbReference type="ARBA" id="ARBA00022989"/>
    </source>
</evidence>